<dbReference type="InterPro" id="IPR047146">
    <property type="entry name" value="Cyt_P450_E_CYP52_fungi"/>
</dbReference>
<name>A0A5J5EHM0_9PEZI</name>
<keyword evidence="9" id="KW-1185">Reference proteome</keyword>
<evidence type="ECO:0000256" key="1">
    <source>
        <dbReference type="ARBA" id="ARBA00001971"/>
    </source>
</evidence>
<evidence type="ECO:0000256" key="7">
    <source>
        <dbReference type="ARBA" id="ARBA00023033"/>
    </source>
</evidence>
<dbReference type="GO" id="GO:0004497">
    <property type="term" value="F:monooxygenase activity"/>
    <property type="evidence" value="ECO:0007669"/>
    <property type="project" value="UniProtKB-KW"/>
</dbReference>
<proteinExistence type="inferred from homology"/>
<gene>
    <name evidence="8" type="ORF">FN846DRAFT_912690</name>
</gene>
<dbReference type="PANTHER" id="PTHR24287:SF1">
    <property type="entry name" value="P450, PUTATIVE (EUROFUNG)-RELATED"/>
    <property type="match status" value="1"/>
</dbReference>
<comment type="cofactor">
    <cofactor evidence="1">
        <name>heme</name>
        <dbReference type="ChEBI" id="CHEBI:30413"/>
    </cofactor>
</comment>
<dbReference type="InterPro" id="IPR036396">
    <property type="entry name" value="Cyt_P450_sf"/>
</dbReference>
<dbReference type="GO" id="GO:0016705">
    <property type="term" value="F:oxidoreductase activity, acting on paired donors, with incorporation or reduction of molecular oxygen"/>
    <property type="evidence" value="ECO:0007669"/>
    <property type="project" value="InterPro"/>
</dbReference>
<dbReference type="SUPFAM" id="SSF48264">
    <property type="entry name" value="Cytochrome P450"/>
    <property type="match status" value="1"/>
</dbReference>
<dbReference type="EMBL" id="VXIS01000324">
    <property type="protein sequence ID" value="KAA8894617.1"/>
    <property type="molecule type" value="Genomic_DNA"/>
</dbReference>
<keyword evidence="5" id="KW-0560">Oxidoreductase</keyword>
<evidence type="ECO:0000313" key="9">
    <source>
        <dbReference type="Proteomes" id="UP000326924"/>
    </source>
</evidence>
<dbReference type="PANTHER" id="PTHR24287">
    <property type="entry name" value="P450, PUTATIVE (EUROFUNG)-RELATED"/>
    <property type="match status" value="1"/>
</dbReference>
<evidence type="ECO:0000256" key="3">
    <source>
        <dbReference type="ARBA" id="ARBA00022617"/>
    </source>
</evidence>
<keyword evidence="4" id="KW-0479">Metal-binding</keyword>
<evidence type="ECO:0000256" key="6">
    <source>
        <dbReference type="ARBA" id="ARBA00023004"/>
    </source>
</evidence>
<dbReference type="AlphaFoldDB" id="A0A5J5EHM0"/>
<keyword evidence="7" id="KW-0503">Monooxygenase</keyword>
<comment type="similarity">
    <text evidence="2">Belongs to the cytochrome P450 family.</text>
</comment>
<dbReference type="GO" id="GO:0005506">
    <property type="term" value="F:iron ion binding"/>
    <property type="evidence" value="ECO:0007669"/>
    <property type="project" value="InterPro"/>
</dbReference>
<organism evidence="8 9">
    <name type="scientific">Sphaerosporella brunnea</name>
    <dbReference type="NCBI Taxonomy" id="1250544"/>
    <lineage>
        <taxon>Eukaryota</taxon>
        <taxon>Fungi</taxon>
        <taxon>Dikarya</taxon>
        <taxon>Ascomycota</taxon>
        <taxon>Pezizomycotina</taxon>
        <taxon>Pezizomycetes</taxon>
        <taxon>Pezizales</taxon>
        <taxon>Pyronemataceae</taxon>
        <taxon>Sphaerosporella</taxon>
    </lineage>
</organism>
<dbReference type="Proteomes" id="UP000326924">
    <property type="component" value="Unassembled WGS sequence"/>
</dbReference>
<evidence type="ECO:0000256" key="5">
    <source>
        <dbReference type="ARBA" id="ARBA00023002"/>
    </source>
</evidence>
<evidence type="ECO:0008006" key="10">
    <source>
        <dbReference type="Google" id="ProtNLM"/>
    </source>
</evidence>
<protein>
    <recommendedName>
        <fullName evidence="10">Cytochrome P450</fullName>
    </recommendedName>
</protein>
<keyword evidence="3" id="KW-0349">Heme</keyword>
<keyword evidence="6" id="KW-0408">Iron</keyword>
<evidence type="ECO:0000256" key="4">
    <source>
        <dbReference type="ARBA" id="ARBA00022723"/>
    </source>
</evidence>
<accession>A0A5J5EHM0</accession>
<evidence type="ECO:0000256" key="2">
    <source>
        <dbReference type="ARBA" id="ARBA00010617"/>
    </source>
</evidence>
<dbReference type="OrthoDB" id="1470350at2759"/>
<dbReference type="Gene3D" id="1.10.630.10">
    <property type="entry name" value="Cytochrome P450"/>
    <property type="match status" value="1"/>
</dbReference>
<sequence>MRLFGEEIVFTIEPRNIQAVLATKFKDFSLGNLRKEAFLELLGDGIFTLDGKGWEHSRAFAEAAIFEGAGLGRRGSEPVDLQPWIFDLTLYSATEFLFGESANSLLMGHEKAGFADAYDSPRSRGFTRLAKGGEVIFQTH</sequence>
<evidence type="ECO:0000313" key="8">
    <source>
        <dbReference type="EMBL" id="KAA8894617.1"/>
    </source>
</evidence>
<comment type="caution">
    <text evidence="8">The sequence shown here is derived from an EMBL/GenBank/DDBJ whole genome shotgun (WGS) entry which is preliminary data.</text>
</comment>
<reference evidence="8 9" key="1">
    <citation type="submission" date="2019-09" db="EMBL/GenBank/DDBJ databases">
        <title>Draft genome of the ectomycorrhizal ascomycete Sphaerosporella brunnea.</title>
        <authorList>
            <consortium name="DOE Joint Genome Institute"/>
            <person name="Benucci G.M."/>
            <person name="Marozzi G."/>
            <person name="Antonielli L."/>
            <person name="Sanchez S."/>
            <person name="Marco P."/>
            <person name="Wang X."/>
            <person name="Falini L.B."/>
            <person name="Barry K."/>
            <person name="Haridas S."/>
            <person name="Lipzen A."/>
            <person name="Labutti K."/>
            <person name="Grigoriev I.V."/>
            <person name="Murat C."/>
            <person name="Martin F."/>
            <person name="Albertini E."/>
            <person name="Donnini D."/>
            <person name="Bonito G."/>
        </authorList>
    </citation>
    <scope>NUCLEOTIDE SEQUENCE [LARGE SCALE GENOMIC DNA]</scope>
    <source>
        <strain evidence="8 9">Sb_GMNB300</strain>
    </source>
</reference>
<dbReference type="GO" id="GO:0020037">
    <property type="term" value="F:heme binding"/>
    <property type="evidence" value="ECO:0007669"/>
    <property type="project" value="InterPro"/>
</dbReference>
<dbReference type="InParanoid" id="A0A5J5EHM0"/>